<dbReference type="PRINTS" id="PR00455">
    <property type="entry name" value="HTHTETR"/>
</dbReference>
<reference evidence="6 7" key="1">
    <citation type="submission" date="2019-11" db="EMBL/GenBank/DDBJ databases">
        <title>Gordonia sp. nov., a novel actinobacterium isolated from mangrove soil in Hainan.</title>
        <authorList>
            <person name="Huang X."/>
            <person name="Xie Y."/>
            <person name="Chu X."/>
            <person name="Xiao K."/>
        </authorList>
    </citation>
    <scope>NUCLEOTIDE SEQUENCE [LARGE SCALE GENOMIC DNA]</scope>
    <source>
        <strain evidence="6 7">HNM0687</strain>
    </source>
</reference>
<dbReference type="Gene3D" id="1.10.357.10">
    <property type="entry name" value="Tetracycline Repressor, domain 2"/>
    <property type="match status" value="1"/>
</dbReference>
<keyword evidence="7" id="KW-1185">Reference proteome</keyword>
<dbReference type="PROSITE" id="PS50977">
    <property type="entry name" value="HTH_TETR_2"/>
    <property type="match status" value="1"/>
</dbReference>
<evidence type="ECO:0000313" key="7">
    <source>
        <dbReference type="Proteomes" id="UP000475545"/>
    </source>
</evidence>
<evidence type="ECO:0000256" key="1">
    <source>
        <dbReference type="ARBA" id="ARBA00023015"/>
    </source>
</evidence>
<dbReference type="Pfam" id="PF00440">
    <property type="entry name" value="TetR_N"/>
    <property type="match status" value="1"/>
</dbReference>
<dbReference type="GO" id="GO:0003700">
    <property type="term" value="F:DNA-binding transcription factor activity"/>
    <property type="evidence" value="ECO:0007669"/>
    <property type="project" value="TreeGrafter"/>
</dbReference>
<organism evidence="6 7">
    <name type="scientific">Gordonia mangrovi</name>
    <dbReference type="NCBI Taxonomy" id="2665643"/>
    <lineage>
        <taxon>Bacteria</taxon>
        <taxon>Bacillati</taxon>
        <taxon>Actinomycetota</taxon>
        <taxon>Actinomycetes</taxon>
        <taxon>Mycobacteriales</taxon>
        <taxon>Gordoniaceae</taxon>
        <taxon>Gordonia</taxon>
    </lineage>
</organism>
<dbReference type="EMBL" id="WMBR01000006">
    <property type="protein sequence ID" value="MXP23616.1"/>
    <property type="molecule type" value="Genomic_DNA"/>
</dbReference>
<dbReference type="SUPFAM" id="SSF48498">
    <property type="entry name" value="Tetracyclin repressor-like, C-terminal domain"/>
    <property type="match status" value="1"/>
</dbReference>
<accession>A0A6L7GUJ4</accession>
<dbReference type="InterPro" id="IPR001647">
    <property type="entry name" value="HTH_TetR"/>
</dbReference>
<evidence type="ECO:0000313" key="6">
    <source>
        <dbReference type="EMBL" id="MXP23616.1"/>
    </source>
</evidence>
<dbReference type="InterPro" id="IPR036271">
    <property type="entry name" value="Tet_transcr_reg_TetR-rel_C_sf"/>
</dbReference>
<dbReference type="Proteomes" id="UP000475545">
    <property type="component" value="Unassembled WGS sequence"/>
</dbReference>
<dbReference type="GO" id="GO:0000976">
    <property type="term" value="F:transcription cis-regulatory region binding"/>
    <property type="evidence" value="ECO:0007669"/>
    <property type="project" value="TreeGrafter"/>
</dbReference>
<feature type="DNA-binding region" description="H-T-H motif" evidence="4">
    <location>
        <begin position="35"/>
        <end position="54"/>
    </location>
</feature>
<dbReference type="AlphaFoldDB" id="A0A6L7GUJ4"/>
<keyword evidence="1" id="KW-0805">Transcription regulation</keyword>
<dbReference type="PANTHER" id="PTHR30055">
    <property type="entry name" value="HTH-TYPE TRANSCRIPTIONAL REGULATOR RUTR"/>
    <property type="match status" value="1"/>
</dbReference>
<dbReference type="PANTHER" id="PTHR30055:SF234">
    <property type="entry name" value="HTH-TYPE TRANSCRIPTIONAL REGULATOR BETI"/>
    <property type="match status" value="1"/>
</dbReference>
<keyword evidence="2 4" id="KW-0238">DNA-binding</keyword>
<evidence type="ECO:0000256" key="2">
    <source>
        <dbReference type="ARBA" id="ARBA00023125"/>
    </source>
</evidence>
<protein>
    <submittedName>
        <fullName evidence="6">TetR family transcriptional regulator</fullName>
    </submittedName>
</protein>
<name>A0A6L7GUJ4_9ACTN</name>
<dbReference type="InterPro" id="IPR050109">
    <property type="entry name" value="HTH-type_TetR-like_transc_reg"/>
</dbReference>
<evidence type="ECO:0000256" key="3">
    <source>
        <dbReference type="ARBA" id="ARBA00023163"/>
    </source>
</evidence>
<evidence type="ECO:0000256" key="4">
    <source>
        <dbReference type="PROSITE-ProRule" id="PRU00335"/>
    </source>
</evidence>
<proteinExistence type="predicted"/>
<dbReference type="SUPFAM" id="SSF46689">
    <property type="entry name" value="Homeodomain-like"/>
    <property type="match status" value="1"/>
</dbReference>
<feature type="domain" description="HTH tetR-type" evidence="5">
    <location>
        <begin position="12"/>
        <end position="72"/>
    </location>
</feature>
<keyword evidence="3" id="KW-0804">Transcription</keyword>
<comment type="caution">
    <text evidence="6">The sequence shown here is derived from an EMBL/GenBank/DDBJ whole genome shotgun (WGS) entry which is preliminary data.</text>
</comment>
<dbReference type="InterPro" id="IPR009057">
    <property type="entry name" value="Homeodomain-like_sf"/>
</dbReference>
<sequence>MSPAQPSTAKGVATRARLLEVAAVGFAEKGYSATKFSELITASGLTKGAFYFYFPSKAALAAAVIADQERRWVEQVECRVLAHPTPTEQLADLLPAMLDLLEREPGAWSVVRLANELGADDVLEDVTQPTEAWVELLTGIIRAGQQTREFRAELDAEGLATVLVGAFHGIKGLVDVGTPADRGPQLARHADILADLAFAGLGILHHPTP</sequence>
<dbReference type="RefSeq" id="WP_160903813.1">
    <property type="nucleotide sequence ID" value="NZ_CP102850.1"/>
</dbReference>
<gene>
    <name evidence="6" type="ORF">GIY30_19945</name>
</gene>
<evidence type="ECO:0000259" key="5">
    <source>
        <dbReference type="PROSITE" id="PS50977"/>
    </source>
</evidence>